<proteinExistence type="predicted"/>
<gene>
    <name evidence="2" type="ORF">A2870_03455</name>
</gene>
<accession>A0A1F5G5R8</accession>
<feature type="compositionally biased region" description="Basic and acidic residues" evidence="1">
    <location>
        <begin position="111"/>
        <end position="128"/>
    </location>
</feature>
<organism evidence="2 3">
    <name type="scientific">Candidatus Curtissbacteria bacterium RIFCSPHIGHO2_01_FULL_41_11</name>
    <dbReference type="NCBI Taxonomy" id="1797711"/>
    <lineage>
        <taxon>Bacteria</taxon>
        <taxon>Candidatus Curtissiibacteriota</taxon>
    </lineage>
</organism>
<dbReference type="EMBL" id="MFAZ01000018">
    <property type="protein sequence ID" value="OGD87179.1"/>
    <property type="molecule type" value="Genomic_DNA"/>
</dbReference>
<feature type="region of interest" description="Disordered" evidence="1">
    <location>
        <begin position="79"/>
        <end position="140"/>
    </location>
</feature>
<evidence type="ECO:0000256" key="1">
    <source>
        <dbReference type="SAM" id="MobiDB-lite"/>
    </source>
</evidence>
<protein>
    <submittedName>
        <fullName evidence="2">Uncharacterized protein</fullName>
    </submittedName>
</protein>
<reference evidence="2 3" key="1">
    <citation type="journal article" date="2016" name="Nat. Commun.">
        <title>Thousands of microbial genomes shed light on interconnected biogeochemical processes in an aquifer system.</title>
        <authorList>
            <person name="Anantharaman K."/>
            <person name="Brown C.T."/>
            <person name="Hug L.A."/>
            <person name="Sharon I."/>
            <person name="Castelle C.J."/>
            <person name="Probst A.J."/>
            <person name="Thomas B.C."/>
            <person name="Singh A."/>
            <person name="Wilkins M.J."/>
            <person name="Karaoz U."/>
            <person name="Brodie E.L."/>
            <person name="Williams K.H."/>
            <person name="Hubbard S.S."/>
            <person name="Banfield J.F."/>
        </authorList>
    </citation>
    <scope>NUCLEOTIDE SEQUENCE [LARGE SCALE GENOMIC DNA]</scope>
</reference>
<comment type="caution">
    <text evidence="2">The sequence shown here is derived from an EMBL/GenBank/DDBJ whole genome shotgun (WGS) entry which is preliminary data.</text>
</comment>
<name>A0A1F5G5R8_9BACT</name>
<dbReference type="AlphaFoldDB" id="A0A1F5G5R8"/>
<dbReference type="STRING" id="1797711.A2870_03455"/>
<evidence type="ECO:0000313" key="2">
    <source>
        <dbReference type="EMBL" id="OGD87179.1"/>
    </source>
</evidence>
<feature type="compositionally biased region" description="Polar residues" evidence="1">
    <location>
        <begin position="39"/>
        <end position="48"/>
    </location>
</feature>
<feature type="region of interest" description="Disordered" evidence="1">
    <location>
        <begin position="33"/>
        <end position="66"/>
    </location>
</feature>
<sequence>MFVILGIIILVVSFVIALASLIREQQKNEKILNTEDDSNSQTQEGVETTQEDLVRQGDDADKRREEAARKLEAIVENQKAAAAREDATTDQPAVGLKPTPFFWEEPSGDDLYNKGDETEEVKLEESRPQESFGDVTETSVEDTRTLAGVIELRKQAKAKKSS</sequence>
<dbReference type="Proteomes" id="UP000179102">
    <property type="component" value="Unassembled WGS sequence"/>
</dbReference>
<evidence type="ECO:0000313" key="3">
    <source>
        <dbReference type="Proteomes" id="UP000179102"/>
    </source>
</evidence>
<feature type="compositionally biased region" description="Basic and acidic residues" evidence="1">
    <location>
        <begin position="52"/>
        <end position="66"/>
    </location>
</feature>